<keyword evidence="2" id="KW-1185">Reference proteome</keyword>
<gene>
    <name evidence="1" type="ORF">BDK92_7138</name>
</gene>
<comment type="caution">
    <text evidence="1">The sequence shown here is derived from an EMBL/GenBank/DDBJ whole genome shotgun (WGS) entry which is preliminary data.</text>
</comment>
<sequence>MPSISLTELVEHIETHLPTLRDIAGRVPDARVVRNEVGVFSIVDNVDHPDGPDYVGYVDLFVINEVRYFPDEPNTEDK</sequence>
<evidence type="ECO:0000313" key="1">
    <source>
        <dbReference type="EMBL" id="RKR92662.1"/>
    </source>
</evidence>
<accession>A0A495JWD4</accession>
<dbReference type="RefSeq" id="WP_121160620.1">
    <property type="nucleotide sequence ID" value="NZ_RBKT01000001.1"/>
</dbReference>
<organism evidence="1 2">
    <name type="scientific">Micromonospora pisi</name>
    <dbReference type="NCBI Taxonomy" id="589240"/>
    <lineage>
        <taxon>Bacteria</taxon>
        <taxon>Bacillati</taxon>
        <taxon>Actinomycetota</taxon>
        <taxon>Actinomycetes</taxon>
        <taxon>Micromonosporales</taxon>
        <taxon>Micromonosporaceae</taxon>
        <taxon>Micromonospora</taxon>
    </lineage>
</organism>
<dbReference type="Proteomes" id="UP000277671">
    <property type="component" value="Unassembled WGS sequence"/>
</dbReference>
<name>A0A495JWD4_9ACTN</name>
<protein>
    <submittedName>
        <fullName evidence="1">Uncharacterized protein</fullName>
    </submittedName>
</protein>
<proteinExistence type="predicted"/>
<evidence type="ECO:0000313" key="2">
    <source>
        <dbReference type="Proteomes" id="UP000277671"/>
    </source>
</evidence>
<reference evidence="1 2" key="1">
    <citation type="submission" date="2018-10" db="EMBL/GenBank/DDBJ databases">
        <title>Sequencing the genomes of 1000 actinobacteria strains.</title>
        <authorList>
            <person name="Klenk H.-P."/>
        </authorList>
    </citation>
    <scope>NUCLEOTIDE SEQUENCE [LARGE SCALE GENOMIC DNA]</scope>
    <source>
        <strain evidence="1 2">DSM 45175</strain>
    </source>
</reference>
<dbReference type="EMBL" id="RBKT01000001">
    <property type="protein sequence ID" value="RKR92662.1"/>
    <property type="molecule type" value="Genomic_DNA"/>
</dbReference>
<dbReference type="AlphaFoldDB" id="A0A495JWD4"/>